<evidence type="ECO:0000313" key="2">
    <source>
        <dbReference type="Proteomes" id="UP000625711"/>
    </source>
</evidence>
<comment type="caution">
    <text evidence="1">The sequence shown here is derived from an EMBL/GenBank/DDBJ whole genome shotgun (WGS) entry which is preliminary data.</text>
</comment>
<dbReference type="EMBL" id="JAACXV010006966">
    <property type="protein sequence ID" value="KAF7276400.1"/>
    <property type="molecule type" value="Genomic_DNA"/>
</dbReference>
<evidence type="ECO:0000313" key="1">
    <source>
        <dbReference type="EMBL" id="KAF7276400.1"/>
    </source>
</evidence>
<sequence>MKSITNVIFEVNNETKADALCAEDQQNQPLSGFAPRNLWTNKTKRAVANVLLVTPLTQILSVLRPSRWECNSTPARNASTSYSPPHNMARCTVTLINSAPL</sequence>
<accession>A0A834IE53</accession>
<organism evidence="1 2">
    <name type="scientific">Rhynchophorus ferrugineus</name>
    <name type="common">Red palm weevil</name>
    <name type="synonym">Curculio ferrugineus</name>
    <dbReference type="NCBI Taxonomy" id="354439"/>
    <lineage>
        <taxon>Eukaryota</taxon>
        <taxon>Metazoa</taxon>
        <taxon>Ecdysozoa</taxon>
        <taxon>Arthropoda</taxon>
        <taxon>Hexapoda</taxon>
        <taxon>Insecta</taxon>
        <taxon>Pterygota</taxon>
        <taxon>Neoptera</taxon>
        <taxon>Endopterygota</taxon>
        <taxon>Coleoptera</taxon>
        <taxon>Polyphaga</taxon>
        <taxon>Cucujiformia</taxon>
        <taxon>Curculionidae</taxon>
        <taxon>Dryophthorinae</taxon>
        <taxon>Rhynchophorus</taxon>
    </lineage>
</organism>
<dbReference type="AlphaFoldDB" id="A0A834IE53"/>
<gene>
    <name evidence="1" type="ORF">GWI33_010361</name>
</gene>
<proteinExistence type="predicted"/>
<reference evidence="1" key="1">
    <citation type="submission" date="2020-08" db="EMBL/GenBank/DDBJ databases">
        <title>Genome sequencing and assembly of the red palm weevil Rhynchophorus ferrugineus.</title>
        <authorList>
            <person name="Dias G.B."/>
            <person name="Bergman C.M."/>
            <person name="Manee M."/>
        </authorList>
    </citation>
    <scope>NUCLEOTIDE SEQUENCE</scope>
    <source>
        <strain evidence="1">AA-2017</strain>
        <tissue evidence="1">Whole larva</tissue>
    </source>
</reference>
<protein>
    <submittedName>
        <fullName evidence="1">Uncharacterized protein</fullName>
    </submittedName>
</protein>
<keyword evidence="2" id="KW-1185">Reference proteome</keyword>
<name>A0A834IE53_RHYFE</name>
<dbReference type="Proteomes" id="UP000625711">
    <property type="component" value="Unassembled WGS sequence"/>
</dbReference>